<comment type="caution">
    <text evidence="2">The sequence shown here is derived from an EMBL/GenBank/DDBJ whole genome shotgun (WGS) entry which is preliminary data.</text>
</comment>
<evidence type="ECO:0000313" key="2">
    <source>
        <dbReference type="EMBL" id="KAL3804460.1"/>
    </source>
</evidence>
<organism evidence="2 3">
    <name type="scientific">Cyclotella cryptica</name>
    <dbReference type="NCBI Taxonomy" id="29204"/>
    <lineage>
        <taxon>Eukaryota</taxon>
        <taxon>Sar</taxon>
        <taxon>Stramenopiles</taxon>
        <taxon>Ochrophyta</taxon>
        <taxon>Bacillariophyta</taxon>
        <taxon>Coscinodiscophyceae</taxon>
        <taxon>Thalassiosirophycidae</taxon>
        <taxon>Stephanodiscales</taxon>
        <taxon>Stephanodiscaceae</taxon>
        <taxon>Cyclotella</taxon>
    </lineage>
</organism>
<feature type="compositionally biased region" description="Polar residues" evidence="1">
    <location>
        <begin position="506"/>
        <end position="519"/>
    </location>
</feature>
<dbReference type="Proteomes" id="UP001516023">
    <property type="component" value="Unassembled WGS sequence"/>
</dbReference>
<evidence type="ECO:0000256" key="1">
    <source>
        <dbReference type="SAM" id="MobiDB-lite"/>
    </source>
</evidence>
<gene>
    <name evidence="2" type="ORF">HJC23_002499</name>
</gene>
<sequence>MSYHEAGRCLAGSHQKGLQLEAPAPIRPRSSSCPLKSNGGAGIHDSYITIVEWNMQEGNEEYANNSNNSSNSSNNKGTKRKEPGDTNRTNKLQTSQVCNDHACDSTAHPLSSISHKHGYRIVSLHEWLDGCHCQNKQQQESMLHDAATAQSMQPSLPLPLVDLRPRQEFEQRHLSLATPKTINNAKDNRIVKVPVVNLPLPTLLSGERSCELPPRHVEFAILIPSIYRPYFTQDESASSSSSPSSSIHQFFFATQSKATHQSRKPWLVRQVLIEDEQNFWSQAESLNVLVQNNKHHILHHESTNGAFQKMDKLWKPDTLVSSQILSLLKEWVQNSRHATRNNSVEQGVGNTHGSEQEMSDKPTGVVLDLGSGAGRDICFLAEELKHFHQSDFPVTTTFPLQFIGIDNHKGSSKRCLPLWKHRGVEDITQSIHLDLNKLDGVHDLLNSAISSQSLQDPGHDVKPILCIFAIRYLNRKLFSYLAHSFTDNAMHGQDEITIESNKSRNKTSLTRKQNGQHSELPQPPRLSLPKGTIIAISHFCKPHPNADWNFDHPKESHVLERWELKHMFQNVVVSTVAAAADVDDRHCTNGEVKCWKIVKDDICLDGDHGRTLIQFVAVKIV</sequence>
<dbReference type="InterPro" id="IPR029063">
    <property type="entry name" value="SAM-dependent_MTases_sf"/>
</dbReference>
<reference evidence="2 3" key="1">
    <citation type="journal article" date="2020" name="G3 (Bethesda)">
        <title>Improved Reference Genome for Cyclotella cryptica CCMP332, a Model for Cell Wall Morphogenesis, Salinity Adaptation, and Lipid Production in Diatoms (Bacillariophyta).</title>
        <authorList>
            <person name="Roberts W.R."/>
            <person name="Downey K.M."/>
            <person name="Ruck E.C."/>
            <person name="Traller J.C."/>
            <person name="Alverson A.J."/>
        </authorList>
    </citation>
    <scope>NUCLEOTIDE SEQUENCE [LARGE SCALE GENOMIC DNA]</scope>
    <source>
        <strain evidence="2 3">CCMP332</strain>
    </source>
</reference>
<feature type="compositionally biased region" description="Polar residues" evidence="1">
    <location>
        <begin position="339"/>
        <end position="353"/>
    </location>
</feature>
<proteinExistence type="predicted"/>
<dbReference type="EMBL" id="JABMIG020000007">
    <property type="protein sequence ID" value="KAL3804460.1"/>
    <property type="molecule type" value="Genomic_DNA"/>
</dbReference>
<feature type="compositionally biased region" description="Low complexity" evidence="1">
    <location>
        <begin position="64"/>
        <end position="75"/>
    </location>
</feature>
<dbReference type="AlphaFoldDB" id="A0ABD3QVT6"/>
<accession>A0ABD3QVT6</accession>
<feature type="region of interest" description="Disordered" evidence="1">
    <location>
        <begin position="61"/>
        <end position="93"/>
    </location>
</feature>
<feature type="region of interest" description="Disordered" evidence="1">
    <location>
        <begin position="1"/>
        <end position="38"/>
    </location>
</feature>
<feature type="region of interest" description="Disordered" evidence="1">
    <location>
        <begin position="498"/>
        <end position="524"/>
    </location>
</feature>
<keyword evidence="3" id="KW-1185">Reference proteome</keyword>
<evidence type="ECO:0000313" key="3">
    <source>
        <dbReference type="Proteomes" id="UP001516023"/>
    </source>
</evidence>
<name>A0ABD3QVT6_9STRA</name>
<dbReference type="SUPFAM" id="SSF53335">
    <property type="entry name" value="S-adenosyl-L-methionine-dependent methyltransferases"/>
    <property type="match status" value="1"/>
</dbReference>
<protein>
    <submittedName>
        <fullName evidence="2">Uncharacterized protein</fullName>
    </submittedName>
</protein>
<feature type="region of interest" description="Disordered" evidence="1">
    <location>
        <begin position="339"/>
        <end position="362"/>
    </location>
</feature>